<evidence type="ECO:0000259" key="3">
    <source>
        <dbReference type="PROSITE" id="PS50940"/>
    </source>
</evidence>
<comment type="caution">
    <text evidence="4">The sequence shown here is derived from an EMBL/GenBank/DDBJ whole genome shotgun (WGS) entry which is preliminary data.</text>
</comment>
<feature type="compositionally biased region" description="Low complexity" evidence="1">
    <location>
        <begin position="178"/>
        <end position="214"/>
    </location>
</feature>
<feature type="signal peptide" evidence="2">
    <location>
        <begin position="1"/>
        <end position="33"/>
    </location>
</feature>
<accession>A0ABQ7S6J6</accession>
<feature type="compositionally biased region" description="Low complexity" evidence="1">
    <location>
        <begin position="117"/>
        <end position="130"/>
    </location>
</feature>
<feature type="compositionally biased region" description="Polar residues" evidence="1">
    <location>
        <begin position="801"/>
        <end position="810"/>
    </location>
</feature>
<name>A0ABQ7S6J6_9ACAR</name>
<feature type="compositionally biased region" description="Polar residues" evidence="1">
    <location>
        <begin position="215"/>
        <end position="227"/>
    </location>
</feature>
<feature type="compositionally biased region" description="Low complexity" evidence="1">
    <location>
        <begin position="299"/>
        <end position="328"/>
    </location>
</feature>
<evidence type="ECO:0000313" key="4">
    <source>
        <dbReference type="EMBL" id="KAG9508860.1"/>
    </source>
</evidence>
<dbReference type="InterPro" id="IPR052976">
    <property type="entry name" value="Scoloptoxin-like"/>
</dbReference>
<feature type="region of interest" description="Disordered" evidence="1">
    <location>
        <begin position="658"/>
        <end position="831"/>
    </location>
</feature>
<feature type="compositionally biased region" description="Basic and acidic residues" evidence="1">
    <location>
        <begin position="697"/>
        <end position="727"/>
    </location>
</feature>
<feature type="region of interest" description="Disordered" evidence="1">
    <location>
        <begin position="485"/>
        <end position="549"/>
    </location>
</feature>
<feature type="compositionally biased region" description="Basic and acidic residues" evidence="1">
    <location>
        <begin position="780"/>
        <end position="800"/>
    </location>
</feature>
<evidence type="ECO:0000313" key="5">
    <source>
        <dbReference type="Proteomes" id="UP000825002"/>
    </source>
</evidence>
<keyword evidence="2" id="KW-0732">Signal</keyword>
<feature type="compositionally biased region" description="Polar residues" evidence="1">
    <location>
        <begin position="583"/>
        <end position="601"/>
    </location>
</feature>
<feature type="region of interest" description="Disordered" evidence="1">
    <location>
        <begin position="171"/>
        <end position="379"/>
    </location>
</feature>
<feature type="region of interest" description="Disordered" evidence="1">
    <location>
        <begin position="869"/>
        <end position="890"/>
    </location>
</feature>
<feature type="compositionally biased region" description="Low complexity" evidence="1">
    <location>
        <begin position="519"/>
        <end position="535"/>
    </location>
</feature>
<sequence>MTMQRITFLTVCWTALLAVPMMLLMSAVHVAQCQYLFTYEMGNNEAQPKSSSSQFDPNQFKIVTPSQLQASFPIAARPPQLGPPTNTLDAFDTHTHTDSDANINSLATAGQAALSPLSSPLSSLSSLSAPTQPLVSTHNNLEPSNQQQPHTAAQFQSNYRELSPTFDAATRSLHDSWQHQQQQQIQQLQQQQQQPQPQPQAQAQHQQFLAQYQPTQQHSNSVISVPGQQSSFQQQVQSQSQSQSQSQLQPQPQFQPQTQAQAQTQVAHRPIAPVSPPASWLSASSSPSSYLIQIPPRAPQQSVHLQQQQQQPQQQQQQQSASASAAAPLFNPNEALSEPANRPFGKQSSLPQYIGAQPGAQLSSAPFQSSLHSSSQSHSARVTFQDLLAPPQPTSAAAAPAAPTQTPINPFSRSLTANNNVNDNVPLVARAAPTLATAVQQSAEQALLAYRQQHLVQHNFVPSQLQHQQQAHYQQPDARFVARAQTSTSNSVQSAPVGTAGNAGVEFNDHHSALTTSRNFNLDNNNNQIDNSNNNAHALDGTNNNNNDQQALFDNQLQRQHLLLLQQQQQQQQQRKQRNQHQWLTSGNQQQSPSQLTSYEQQQLIAATTTTTTTTPKPRVSPHILESFLLQQRDQHDKHLQLLKYQLEVNKQRMAATAAAADDEASNIKRRETAGSSTSSVSRDAQRRADNVSSQEAYKRQRLEAERRAEAEREAAERREREKRQHEQMLLLKLQQREREKRAKAEAQQRQQQLQQQQAEVQSRVGHRNEQATAPVNRGGGERVRNNDHDNELVQDERRQASNQRRSSLSGVDRRSTSSSNGIRQHIPLYSGPGQYGLYRNASAEIDALLSSVPLPQAPSAGAVVATTQSQSQSQSQLQPMTTTTTTRSSESSVMFEAAHNENEVSTMSDLPFGVGYDESDRAATNNRHRHRHHSNVANTNVNADAGASAALISSHNGNRVVRVRVRQHYQPTSSSTTTTTTASPTSQYNSNDNDLDSFDLGALDGHDDIPRRPTSGTAHHRTASPFNHQAQSQSQQPQQPLVTLKNSRQAREEPKLNNPNIESSTHTNSNHNSGHFRATTTNEQRHQHQVNDKLSYHTNSPTPPLTRMAPAHLGLAPLPPDTDNDGIPGRAGVEYPVLASVPATSFACSRQPLNGYYADTETACQVVHLCGQGGTQSSILCPNGTIFNQEKFSCQWWYEVDCARAPMYYQLNDNLYGKVTNNSTTATATSTPSTARVRV</sequence>
<gene>
    <name evidence="4" type="ORF">GZH46_02634</name>
</gene>
<dbReference type="SUPFAM" id="SSF57625">
    <property type="entry name" value="Invertebrate chitin-binding proteins"/>
    <property type="match status" value="1"/>
</dbReference>
<feature type="compositionally biased region" description="Low complexity" evidence="1">
    <location>
        <begin position="277"/>
        <end position="289"/>
    </location>
</feature>
<feature type="compositionally biased region" description="Low complexity" evidence="1">
    <location>
        <begin position="1030"/>
        <end position="1041"/>
    </location>
</feature>
<dbReference type="InterPro" id="IPR036508">
    <property type="entry name" value="Chitin-bd_dom_sf"/>
</dbReference>
<feature type="domain" description="Chitin-binding type-2" evidence="3">
    <location>
        <begin position="1146"/>
        <end position="1205"/>
    </location>
</feature>
<protein>
    <recommendedName>
        <fullName evidence="3">Chitin-binding type-2 domain-containing protein</fullName>
    </recommendedName>
</protein>
<dbReference type="PROSITE" id="PS50940">
    <property type="entry name" value="CHIT_BIND_II"/>
    <property type="match status" value="1"/>
</dbReference>
<dbReference type="Proteomes" id="UP000825002">
    <property type="component" value="Unassembled WGS sequence"/>
</dbReference>
<proteinExistence type="predicted"/>
<dbReference type="Pfam" id="PF01607">
    <property type="entry name" value="CBM_14"/>
    <property type="match status" value="1"/>
</dbReference>
<dbReference type="PANTHER" id="PTHR22933:SF43">
    <property type="entry name" value="LP10131P"/>
    <property type="match status" value="1"/>
</dbReference>
<feature type="compositionally biased region" description="Polar residues" evidence="1">
    <location>
        <begin position="674"/>
        <end position="683"/>
    </location>
</feature>
<feature type="compositionally biased region" description="Low complexity" evidence="1">
    <location>
        <begin position="228"/>
        <end position="266"/>
    </location>
</feature>
<feature type="compositionally biased region" description="Basic and acidic residues" evidence="1">
    <location>
        <begin position="735"/>
        <end position="747"/>
    </location>
</feature>
<dbReference type="PANTHER" id="PTHR22933">
    <property type="entry name" value="FI18007P1-RELATED"/>
    <property type="match status" value="1"/>
</dbReference>
<reference evidence="4 5" key="1">
    <citation type="submission" date="2020-10" db="EMBL/GenBank/DDBJ databases">
        <authorList>
            <person name="Klimov P.B."/>
            <person name="Dyachkov S.M."/>
            <person name="Chetverikov P.E."/>
        </authorList>
    </citation>
    <scope>NUCLEOTIDE SEQUENCE [LARGE SCALE GENOMIC DNA]</scope>
    <source>
        <strain evidence="4">BMOC 18-1129-001#AD2665</strain>
        <tissue evidence="4">Entire mites</tissue>
    </source>
</reference>
<feature type="compositionally biased region" description="Low complexity" evidence="1">
    <location>
        <begin position="972"/>
        <end position="993"/>
    </location>
</feature>
<dbReference type="InterPro" id="IPR002557">
    <property type="entry name" value="Chitin-bd_dom"/>
</dbReference>
<feature type="region of interest" description="Disordered" evidence="1">
    <location>
        <begin position="568"/>
        <end position="601"/>
    </location>
</feature>
<feature type="compositionally biased region" description="Polar residues" evidence="1">
    <location>
        <begin position="485"/>
        <end position="496"/>
    </location>
</feature>
<feature type="compositionally biased region" description="Polar residues" evidence="1">
    <location>
        <begin position="131"/>
        <end position="155"/>
    </location>
</feature>
<dbReference type="SMART" id="SM00494">
    <property type="entry name" value="ChtBD2"/>
    <property type="match status" value="1"/>
</dbReference>
<organism evidence="4 5">
    <name type="scientific">Fragariocoptes setiger</name>
    <dbReference type="NCBI Taxonomy" id="1670756"/>
    <lineage>
        <taxon>Eukaryota</taxon>
        <taxon>Metazoa</taxon>
        <taxon>Ecdysozoa</taxon>
        <taxon>Arthropoda</taxon>
        <taxon>Chelicerata</taxon>
        <taxon>Arachnida</taxon>
        <taxon>Acari</taxon>
        <taxon>Acariformes</taxon>
        <taxon>Trombidiformes</taxon>
        <taxon>Prostigmata</taxon>
        <taxon>Eupodina</taxon>
        <taxon>Eriophyoidea</taxon>
        <taxon>Phytoptidae</taxon>
        <taxon>Fragariocoptes</taxon>
    </lineage>
</organism>
<evidence type="ECO:0000256" key="1">
    <source>
        <dbReference type="SAM" id="MobiDB-lite"/>
    </source>
</evidence>
<dbReference type="Gene3D" id="2.170.140.10">
    <property type="entry name" value="Chitin binding domain"/>
    <property type="match status" value="1"/>
</dbReference>
<feature type="region of interest" description="Disordered" evidence="1">
    <location>
        <begin position="117"/>
        <end position="155"/>
    </location>
</feature>
<feature type="region of interest" description="Disordered" evidence="1">
    <location>
        <begin position="75"/>
        <end position="96"/>
    </location>
</feature>
<feature type="non-terminal residue" evidence="4">
    <location>
        <position position="1"/>
    </location>
</feature>
<feature type="compositionally biased region" description="Low complexity" evidence="1">
    <location>
        <begin position="362"/>
        <end position="379"/>
    </location>
</feature>
<keyword evidence="5" id="KW-1185">Reference proteome</keyword>
<feature type="chain" id="PRO_5046221697" description="Chitin-binding type-2 domain-containing protein" evidence="2">
    <location>
        <begin position="34"/>
        <end position="1240"/>
    </location>
</feature>
<evidence type="ECO:0000256" key="2">
    <source>
        <dbReference type="SAM" id="SignalP"/>
    </source>
</evidence>
<feature type="compositionally biased region" description="Low complexity" evidence="1">
    <location>
        <begin position="748"/>
        <end position="760"/>
    </location>
</feature>
<feature type="region of interest" description="Disordered" evidence="1">
    <location>
        <begin position="968"/>
        <end position="1092"/>
    </location>
</feature>
<feature type="compositionally biased region" description="Low complexity" evidence="1">
    <location>
        <begin position="1064"/>
        <end position="1074"/>
    </location>
</feature>
<dbReference type="EMBL" id="JAIFTH010000885">
    <property type="protein sequence ID" value="KAG9508860.1"/>
    <property type="molecule type" value="Genomic_DNA"/>
</dbReference>